<keyword evidence="14" id="KW-1185">Reference proteome</keyword>
<keyword evidence="10" id="KW-0175">Coiled coil</keyword>
<keyword evidence="5 9" id="KW-0067">ATP-binding</keyword>
<name>A0A8T1WRI2_9STRA</name>
<accession>A0A8T1WRI2</accession>
<evidence type="ECO:0000256" key="1">
    <source>
        <dbReference type="ARBA" id="ARBA00004245"/>
    </source>
</evidence>
<comment type="caution">
    <text evidence="13">The sequence shown here is derived from an EMBL/GenBank/DDBJ whole genome shotgun (WGS) entry which is preliminary data.</text>
</comment>
<dbReference type="GO" id="GO:0007018">
    <property type="term" value="P:microtubule-based movement"/>
    <property type="evidence" value="ECO:0007669"/>
    <property type="project" value="InterPro"/>
</dbReference>
<feature type="binding site" evidence="9">
    <location>
        <begin position="99"/>
        <end position="106"/>
    </location>
    <ligand>
        <name>ATP</name>
        <dbReference type="ChEBI" id="CHEBI:30616"/>
    </ligand>
</feature>
<evidence type="ECO:0000256" key="9">
    <source>
        <dbReference type="PROSITE-ProRule" id="PRU00283"/>
    </source>
</evidence>
<evidence type="ECO:0000259" key="12">
    <source>
        <dbReference type="PROSITE" id="PS50067"/>
    </source>
</evidence>
<evidence type="ECO:0000256" key="11">
    <source>
        <dbReference type="SAM" id="MobiDB-lite"/>
    </source>
</evidence>
<dbReference type="Proteomes" id="UP000693981">
    <property type="component" value="Unassembled WGS sequence"/>
</dbReference>
<dbReference type="GO" id="GO:0005524">
    <property type="term" value="F:ATP binding"/>
    <property type="evidence" value="ECO:0007669"/>
    <property type="project" value="UniProtKB-UniRule"/>
</dbReference>
<dbReference type="PROSITE" id="PS50067">
    <property type="entry name" value="KINESIN_MOTOR_2"/>
    <property type="match status" value="1"/>
</dbReference>
<dbReference type="GO" id="GO:0008574">
    <property type="term" value="F:plus-end-directed microtubule motor activity"/>
    <property type="evidence" value="ECO:0007669"/>
    <property type="project" value="TreeGrafter"/>
</dbReference>
<feature type="region of interest" description="Disordered" evidence="11">
    <location>
        <begin position="927"/>
        <end position="950"/>
    </location>
</feature>
<dbReference type="FunFam" id="3.40.850.10:FF:000019">
    <property type="entry name" value="Kinesin-like protein KIN-5D"/>
    <property type="match status" value="1"/>
</dbReference>
<proteinExistence type="inferred from homology"/>
<dbReference type="InterPro" id="IPR001752">
    <property type="entry name" value="Kinesin_motor_dom"/>
</dbReference>
<dbReference type="GO" id="GO:0090307">
    <property type="term" value="P:mitotic spindle assembly"/>
    <property type="evidence" value="ECO:0007669"/>
    <property type="project" value="TreeGrafter"/>
</dbReference>
<evidence type="ECO:0000256" key="6">
    <source>
        <dbReference type="ARBA" id="ARBA00023175"/>
    </source>
</evidence>
<evidence type="ECO:0000256" key="4">
    <source>
        <dbReference type="ARBA" id="ARBA00022741"/>
    </source>
</evidence>
<evidence type="ECO:0000256" key="5">
    <source>
        <dbReference type="ARBA" id="ARBA00022840"/>
    </source>
</evidence>
<evidence type="ECO:0000256" key="3">
    <source>
        <dbReference type="ARBA" id="ARBA00022701"/>
    </source>
</evidence>
<evidence type="ECO:0000256" key="10">
    <source>
        <dbReference type="SAM" id="Coils"/>
    </source>
</evidence>
<keyword evidence="3" id="KW-0493">Microtubule</keyword>
<evidence type="ECO:0000313" key="14">
    <source>
        <dbReference type="Proteomes" id="UP000693981"/>
    </source>
</evidence>
<evidence type="ECO:0000256" key="2">
    <source>
        <dbReference type="ARBA" id="ARBA00022490"/>
    </source>
</evidence>
<dbReference type="InterPro" id="IPR019821">
    <property type="entry name" value="Kinesin_motor_CS"/>
</dbReference>
<dbReference type="Pfam" id="PF00225">
    <property type="entry name" value="Kinesin"/>
    <property type="match status" value="1"/>
</dbReference>
<evidence type="ECO:0000313" key="13">
    <source>
        <dbReference type="EMBL" id="KAG7396507.1"/>
    </source>
</evidence>
<dbReference type="InterPro" id="IPR047149">
    <property type="entry name" value="KIF11-like"/>
</dbReference>
<protein>
    <submittedName>
        <fullName evidence="13">Kinesin- protein 11</fullName>
    </submittedName>
</protein>
<feature type="compositionally biased region" description="Basic and acidic residues" evidence="11">
    <location>
        <begin position="927"/>
        <end position="942"/>
    </location>
</feature>
<dbReference type="EMBL" id="JAGDFL010000153">
    <property type="protein sequence ID" value="KAG7396507.1"/>
    <property type="molecule type" value="Genomic_DNA"/>
</dbReference>
<dbReference type="PANTHER" id="PTHR47970:SF12">
    <property type="entry name" value="KINESIN FAMILY MEMBER 11"/>
    <property type="match status" value="1"/>
</dbReference>
<feature type="domain" description="Kinesin motor" evidence="12">
    <location>
        <begin position="20"/>
        <end position="343"/>
    </location>
</feature>
<keyword evidence="6 9" id="KW-0505">Motor protein</keyword>
<dbReference type="SMART" id="SM00129">
    <property type="entry name" value="KISc"/>
    <property type="match status" value="1"/>
</dbReference>
<feature type="coiled-coil region" evidence="10">
    <location>
        <begin position="403"/>
        <end position="458"/>
    </location>
</feature>
<gene>
    <name evidence="13" type="primary">KIF11</name>
    <name evidence="13" type="ORF">PHYBOEH_002214</name>
</gene>
<keyword evidence="2" id="KW-0963">Cytoplasm</keyword>
<dbReference type="GO" id="GO:0051231">
    <property type="term" value="P:spindle elongation"/>
    <property type="evidence" value="ECO:0007669"/>
    <property type="project" value="TreeGrafter"/>
</dbReference>
<dbReference type="GO" id="GO:0008017">
    <property type="term" value="F:microtubule binding"/>
    <property type="evidence" value="ECO:0007669"/>
    <property type="project" value="InterPro"/>
</dbReference>
<dbReference type="PANTHER" id="PTHR47970">
    <property type="entry name" value="KINESIN-LIKE PROTEIN KIF11"/>
    <property type="match status" value="1"/>
</dbReference>
<keyword evidence="4 9" id="KW-0547">Nucleotide-binding</keyword>
<dbReference type="GO" id="GO:0005876">
    <property type="term" value="C:spindle microtubule"/>
    <property type="evidence" value="ECO:0007669"/>
    <property type="project" value="TreeGrafter"/>
</dbReference>
<evidence type="ECO:0000256" key="8">
    <source>
        <dbReference type="ARBA" id="ARBA00034704"/>
    </source>
</evidence>
<organism evidence="13 14">
    <name type="scientific">Phytophthora boehmeriae</name>
    <dbReference type="NCBI Taxonomy" id="109152"/>
    <lineage>
        <taxon>Eukaryota</taxon>
        <taxon>Sar</taxon>
        <taxon>Stramenopiles</taxon>
        <taxon>Oomycota</taxon>
        <taxon>Peronosporomycetes</taxon>
        <taxon>Peronosporales</taxon>
        <taxon>Peronosporaceae</taxon>
        <taxon>Phytophthora</taxon>
    </lineage>
</organism>
<keyword evidence="7" id="KW-0206">Cytoskeleton</keyword>
<comment type="subcellular location">
    <subcellularLocation>
        <location evidence="1">Cytoplasm</location>
        <location evidence="1">Cytoskeleton</location>
    </subcellularLocation>
</comment>
<dbReference type="OrthoDB" id="3176171at2759"/>
<comment type="similarity">
    <text evidence="8">Belongs to the TRAFAC class myosin-kinesin ATPase superfamily. Kinesin family. KIN-5/BimC subfamily.</text>
</comment>
<reference evidence="13" key="1">
    <citation type="submission" date="2021-02" db="EMBL/GenBank/DDBJ databases">
        <authorList>
            <person name="Palmer J.M."/>
        </authorList>
    </citation>
    <scope>NUCLEOTIDE SEQUENCE</scope>
    <source>
        <strain evidence="13">SCRP23</strain>
    </source>
</reference>
<evidence type="ECO:0000256" key="7">
    <source>
        <dbReference type="ARBA" id="ARBA00023212"/>
    </source>
</evidence>
<sequence length="1044" mass="116065">MSSSSSSSSQDAAVVATPTNVQVAVRCRPLNAREKATGRGAVVQCKQNSNEVAVVKRKTYTFDRVFGQYSTQKDVFSSVVKPAVDEALAGYNCTVFAYGQTGTGKTYTMQGDLKPDSETAGIIPRSVRRIFDALEAKGEEFSVRVSFLQLYNEELKDLLDPEEDKKLRLMEDTKRGGIYCMNLLEVTATTAKHVFELVNTGVKNRITSETLMNENSSRSHSIFTIRIHSKEHNAAGEDLLRVGQLNLVDLAGSECVGRSGARNVRAREAGTINQSLLTLGRVITALVDNLPHVPYRDSKLTRLLQESLGGRAKTTIIATLAPCADSLDETLSTLEYAFRAKNIKNKPELNQKMTKAGLLSDFGSEIETLRAALRAARLKDGVYLPLEQFTEMQERLAGQGVQVTELEDMLKARNASCKELEEVVEKHVSEMAALAQEKQEISNKLVSTESKLALTEEELAMTTHKLERTQTVLKSFQDNEQVLIANGATASKLYNASETRAEQLLSKIEKSQQIEAANSELASSYRSQSQARIDSFLERLTKHKESQEAVFKDVSGALHELQTAHSTDLSSLTTSLEALQELVEARRAQTTEALAEDESQKRDQRVDMTKSMDEQQVSMQAQLERFVEMSKSHAAAIADDLATSKSRDITFLENVQSTLEGSREELGNFLSEQSDKLLELQVAIDMSIEKQTKQLDENKAALMAALKTSHAQQEAELNDVKTKFAEYLDKCLQSQTQKLGEQTKLIEEHAKLQQKDLTYVQTITEQEMKGFVQAMGQQNSKHENETAGLREQFSNMRGQLNEANAQQTMLVQSHEKLHTEWSDDTAALVAKHKDEVTDLLQRHSQVDMDTSSKRQGQISQFLRDHEDLRQLLSGGCKTLEDGLQTHLSSASSRIKSASDLGIKLVDDATEDSTRHLNEMESYMKKRRVNERTRETPMKKDSRSFPSFQATKVGDGDKTLIQNMPSILDSSISVNHKSTPAMQLLDSIISAFMNAPQVDGRNARVPVDLSVTSKKARARVHAKQNEGAYWAAVPQLPVTASSMYR</sequence>
<dbReference type="GO" id="GO:0072686">
    <property type="term" value="C:mitotic spindle"/>
    <property type="evidence" value="ECO:0007669"/>
    <property type="project" value="TreeGrafter"/>
</dbReference>
<dbReference type="PROSITE" id="PS00411">
    <property type="entry name" value="KINESIN_MOTOR_1"/>
    <property type="match status" value="1"/>
</dbReference>
<feature type="coiled-coil region" evidence="10">
    <location>
        <begin position="703"/>
        <end position="730"/>
    </location>
</feature>
<dbReference type="AlphaFoldDB" id="A0A8T1WRI2"/>